<evidence type="ECO:0000256" key="2">
    <source>
        <dbReference type="SAM" id="Phobius"/>
    </source>
</evidence>
<evidence type="ECO:0000313" key="4">
    <source>
        <dbReference type="Proteomes" id="UP000192578"/>
    </source>
</evidence>
<name>A0A9X6RNH7_HYPEX</name>
<dbReference type="EMBL" id="MTYJ01000338">
    <property type="protein sequence ID" value="OWA53676.1"/>
    <property type="molecule type" value="Genomic_DNA"/>
</dbReference>
<keyword evidence="4" id="KW-1185">Reference proteome</keyword>
<feature type="compositionally biased region" description="Basic and acidic residues" evidence="1">
    <location>
        <begin position="1"/>
        <end position="15"/>
    </location>
</feature>
<protein>
    <recommendedName>
        <fullName evidence="5">t-SNARE coiled-coil homology domain-containing protein</fullName>
    </recommendedName>
</protein>
<reference evidence="4" key="1">
    <citation type="submission" date="2017-01" db="EMBL/GenBank/DDBJ databases">
        <title>Comparative genomics of anhydrobiosis in the tardigrade Hypsibius dujardini.</title>
        <authorList>
            <person name="Yoshida Y."/>
            <person name="Koutsovoulos G."/>
            <person name="Laetsch D."/>
            <person name="Stevens L."/>
            <person name="Kumar S."/>
            <person name="Horikawa D."/>
            <person name="Ishino K."/>
            <person name="Komine S."/>
            <person name="Tomita M."/>
            <person name="Blaxter M."/>
            <person name="Arakawa K."/>
        </authorList>
    </citation>
    <scope>NUCLEOTIDE SEQUENCE [LARGE SCALE GENOMIC DNA]</scope>
    <source>
        <strain evidence="4">Z151</strain>
    </source>
</reference>
<dbReference type="Gene3D" id="1.20.58.70">
    <property type="match status" value="1"/>
</dbReference>
<comment type="caution">
    <text evidence="3">The sequence shown here is derived from an EMBL/GenBank/DDBJ whole genome shotgun (WGS) entry which is preliminary data.</text>
</comment>
<feature type="transmembrane region" description="Helical" evidence="2">
    <location>
        <begin position="302"/>
        <end position="322"/>
    </location>
</feature>
<gene>
    <name evidence="3" type="ORF">BV898_18097</name>
</gene>
<dbReference type="GO" id="GO:0016192">
    <property type="term" value="P:vesicle-mediated transport"/>
    <property type="evidence" value="ECO:0007669"/>
    <property type="project" value="InterPro"/>
</dbReference>
<evidence type="ECO:0000256" key="1">
    <source>
        <dbReference type="SAM" id="MobiDB-lite"/>
    </source>
</evidence>
<accession>A0A9X6RNH7</accession>
<proteinExistence type="predicted"/>
<dbReference type="Gene3D" id="1.20.5.110">
    <property type="match status" value="1"/>
</dbReference>
<feature type="region of interest" description="Disordered" evidence="1">
    <location>
        <begin position="1"/>
        <end position="29"/>
    </location>
</feature>
<dbReference type="AlphaFoldDB" id="A0A9X6RNH7"/>
<feature type="transmembrane region" description="Helical" evidence="2">
    <location>
        <begin position="334"/>
        <end position="354"/>
    </location>
</feature>
<dbReference type="InterPro" id="IPR010989">
    <property type="entry name" value="SNARE"/>
</dbReference>
<evidence type="ECO:0008006" key="5">
    <source>
        <dbReference type="Google" id="ProtNLM"/>
    </source>
</evidence>
<keyword evidence="2" id="KW-1133">Transmembrane helix</keyword>
<organism evidence="3 4">
    <name type="scientific">Hypsibius exemplaris</name>
    <name type="common">Freshwater tardigrade</name>
    <dbReference type="NCBI Taxonomy" id="2072580"/>
    <lineage>
        <taxon>Eukaryota</taxon>
        <taxon>Metazoa</taxon>
        <taxon>Ecdysozoa</taxon>
        <taxon>Tardigrada</taxon>
        <taxon>Eutardigrada</taxon>
        <taxon>Parachela</taxon>
        <taxon>Hypsibioidea</taxon>
        <taxon>Hypsibiidae</taxon>
        <taxon>Hypsibius</taxon>
    </lineage>
</organism>
<dbReference type="Proteomes" id="UP000192578">
    <property type="component" value="Unassembled WGS sequence"/>
</dbReference>
<sequence>MKDRMKEFQQVRDAQDTPTLPGPIKSDDPNQFSYSSTTTAFFRKMEHVLVTMRCLESDLNAVQRIQIVQNQLASAATEALEGKGQGLSLGVLALSSSACLLSPVEPKEQLQVALCKIGQCCRTVMKQLEDLVKITKLERQESVSETEKRMFREQCHAVKTRLHTLLCDYANSQVLFQRFCLSLQMKQEKSNNVDCPAGPVALQSTSQCLETESVARSGAIETAQHELDDATLRLRDLQKIEEDTLAIKLLFEDVAFFVDSQDQQFNVTAENMVDASNRIQVVTVEVTAHSKQHKRTRCVKQVCCSINSVVLAAVLITALILINTGLPVTPGTMGTFTAVFFLAVGAILLTFIFADRLATWSGWLFPI</sequence>
<dbReference type="GO" id="GO:0016020">
    <property type="term" value="C:membrane"/>
    <property type="evidence" value="ECO:0007669"/>
    <property type="project" value="InterPro"/>
</dbReference>
<keyword evidence="2" id="KW-0812">Transmembrane</keyword>
<keyword evidence="2" id="KW-0472">Membrane</keyword>
<evidence type="ECO:0000313" key="3">
    <source>
        <dbReference type="EMBL" id="OWA53676.1"/>
    </source>
</evidence>
<dbReference type="SUPFAM" id="SSF47661">
    <property type="entry name" value="t-snare proteins"/>
    <property type="match status" value="1"/>
</dbReference>